<accession>A0AAW0BWS8</accession>
<sequence>MADDKPNRYSIDLSLELEHQLDMESPLPTPANPAQSHQQRPSMDMPFKLPDIDPHVLAHIISGLRHQLADMTKERDDLVVLIDTAHKKEAELQDALQHITDKAMDLDEALSEARRQNKDDTEAISLLRTKVEESRRGLMRLQAESRRQPSALDTNRANAPSAFALGPPSSRRASFTPLTGTFAANSLRANGHHRISSVSDTYVDHPSSPTSERSSFSIASQPLPASNNNKRLSGFFGRSSGSPPQNPPLTLRSSSQTSSQTDITSPDELEKLRKEVRTLQATLEETRHELTEANEAREASETCVGALREFIAENNMGAGGSAVKLPPLPATTTGGEEASPGHKKTASGWGGFKLWKVDTSVKTAPGPASDVTASPVMPPTVVATNPPPNPVSGPGAPLTRKLTGFFNSRASVSSVASSPAPLQTQPAPRLARDSVYSVSDASSLAEPISPTSQQGAGGPDVLIKTGNGSPDLDSGRTEVMKEVSHTQLQMDDALSLRSTPSVGAMAI</sequence>
<organism evidence="2 3">
    <name type="scientific">Favolaschia claudopus</name>
    <dbReference type="NCBI Taxonomy" id="2862362"/>
    <lineage>
        <taxon>Eukaryota</taxon>
        <taxon>Fungi</taxon>
        <taxon>Dikarya</taxon>
        <taxon>Basidiomycota</taxon>
        <taxon>Agaricomycotina</taxon>
        <taxon>Agaricomycetes</taxon>
        <taxon>Agaricomycetidae</taxon>
        <taxon>Agaricales</taxon>
        <taxon>Marasmiineae</taxon>
        <taxon>Mycenaceae</taxon>
        <taxon>Favolaschia</taxon>
    </lineage>
</organism>
<feature type="compositionally biased region" description="Low complexity" evidence="1">
    <location>
        <begin position="207"/>
        <end position="217"/>
    </location>
</feature>
<dbReference type="EMBL" id="JAWWNJ010000024">
    <property type="protein sequence ID" value="KAK7031355.1"/>
    <property type="molecule type" value="Genomic_DNA"/>
</dbReference>
<feature type="compositionally biased region" description="Basic and acidic residues" evidence="1">
    <location>
        <begin position="473"/>
        <end position="484"/>
    </location>
</feature>
<proteinExistence type="predicted"/>
<reference evidence="2 3" key="1">
    <citation type="journal article" date="2024" name="J Genomics">
        <title>Draft genome sequencing and assembly of Favolaschia claudopus CIRM-BRFM 2984 isolated from oak limbs.</title>
        <authorList>
            <person name="Navarro D."/>
            <person name="Drula E."/>
            <person name="Chaduli D."/>
            <person name="Cazenave R."/>
            <person name="Ahrendt S."/>
            <person name="Wang J."/>
            <person name="Lipzen A."/>
            <person name="Daum C."/>
            <person name="Barry K."/>
            <person name="Grigoriev I.V."/>
            <person name="Favel A."/>
            <person name="Rosso M.N."/>
            <person name="Martin F."/>
        </authorList>
    </citation>
    <scope>NUCLEOTIDE SEQUENCE [LARGE SCALE GENOMIC DNA]</scope>
    <source>
        <strain evidence="2 3">CIRM-BRFM 2984</strain>
    </source>
</reference>
<evidence type="ECO:0000256" key="1">
    <source>
        <dbReference type="SAM" id="MobiDB-lite"/>
    </source>
</evidence>
<comment type="caution">
    <text evidence="2">The sequence shown here is derived from an EMBL/GenBank/DDBJ whole genome shotgun (WGS) entry which is preliminary data.</text>
</comment>
<gene>
    <name evidence="2" type="ORF">R3P38DRAFT_2923057</name>
</gene>
<evidence type="ECO:0000313" key="2">
    <source>
        <dbReference type="EMBL" id="KAK7031355.1"/>
    </source>
</evidence>
<feature type="region of interest" description="Disordered" evidence="1">
    <location>
        <begin position="413"/>
        <end position="485"/>
    </location>
</feature>
<keyword evidence="3" id="KW-1185">Reference proteome</keyword>
<feature type="region of interest" description="Disordered" evidence="1">
    <location>
        <begin position="143"/>
        <end position="171"/>
    </location>
</feature>
<name>A0AAW0BWS8_9AGAR</name>
<feature type="compositionally biased region" description="Polar residues" evidence="1">
    <location>
        <begin position="218"/>
        <end position="231"/>
    </location>
</feature>
<feature type="region of interest" description="Disordered" evidence="1">
    <location>
        <begin position="198"/>
        <end position="271"/>
    </location>
</feature>
<dbReference type="AlphaFoldDB" id="A0AAW0BWS8"/>
<evidence type="ECO:0000313" key="3">
    <source>
        <dbReference type="Proteomes" id="UP001362999"/>
    </source>
</evidence>
<dbReference type="Proteomes" id="UP001362999">
    <property type="component" value="Unassembled WGS sequence"/>
</dbReference>
<protein>
    <submittedName>
        <fullName evidence="2">Uncharacterized protein</fullName>
    </submittedName>
</protein>
<feature type="compositionally biased region" description="Low complexity" evidence="1">
    <location>
        <begin position="233"/>
        <end position="242"/>
    </location>
</feature>
<feature type="region of interest" description="Disordered" evidence="1">
    <location>
        <begin position="19"/>
        <end position="42"/>
    </location>
</feature>
<feature type="compositionally biased region" description="Polar residues" evidence="1">
    <location>
        <begin position="32"/>
        <end position="41"/>
    </location>
</feature>